<organism evidence="3 4">
    <name type="scientific">Sporosarcina saromensis</name>
    <dbReference type="NCBI Taxonomy" id="359365"/>
    <lineage>
        <taxon>Bacteria</taxon>
        <taxon>Bacillati</taxon>
        <taxon>Bacillota</taxon>
        <taxon>Bacilli</taxon>
        <taxon>Bacillales</taxon>
        <taxon>Caryophanaceae</taxon>
        <taxon>Sporosarcina</taxon>
    </lineage>
</organism>
<dbReference type="InterPro" id="IPR001296">
    <property type="entry name" value="Glyco_trans_1"/>
</dbReference>
<protein>
    <submittedName>
        <fullName evidence="3">GT4 family glycosyltransferase PelF</fullName>
    </submittedName>
</protein>
<dbReference type="PANTHER" id="PTHR12526">
    <property type="entry name" value="GLYCOSYLTRANSFERASE"/>
    <property type="match status" value="1"/>
</dbReference>
<reference evidence="3 4" key="1">
    <citation type="submission" date="2023-06" db="EMBL/GenBank/DDBJ databases">
        <title>Sporosarcina sp. nov., isolated from Korean traditional fermented seafood 'Jeotgal'.</title>
        <authorList>
            <person name="Yang A.I."/>
            <person name="Shin N.-R."/>
        </authorList>
    </citation>
    <scope>NUCLEOTIDE SEQUENCE [LARGE SCALE GENOMIC DNA]</scope>
    <source>
        <strain evidence="3 4">KCTC13119</strain>
    </source>
</reference>
<dbReference type="Pfam" id="PF11997">
    <property type="entry name" value="DUF3492"/>
    <property type="match status" value="1"/>
</dbReference>
<dbReference type="SUPFAM" id="SSF53756">
    <property type="entry name" value="UDP-Glycosyltransferase/glycogen phosphorylase"/>
    <property type="match status" value="1"/>
</dbReference>
<comment type="caution">
    <text evidence="3">The sequence shown here is derived from an EMBL/GenBank/DDBJ whole genome shotgun (WGS) entry which is preliminary data.</text>
</comment>
<proteinExistence type="predicted"/>
<name>A0ABU4G9K7_9BACL</name>
<sequence length="477" mass="54633">MRICIIAEGSYPYVTGGVSSWIQSMIKDMPEHEFIIYAISPEKKQRGQFKYELPKNLIEVRESFLDSYLEEKVRWGRKFKLTHEEKRNVKSLLGSEGEMDWSAFIRMVRSARFNNVSDFLTSRDFYDILRELCEEHYPLVPFTEMFWTVRSMILPLLIIIREDLPEADLYHSVSTGYAGIIGAVAKEVYAKPFLLTEHGIYSREREEEIIKAEWVKGYFKDLWIHYFYRLSSSAYNGADCVTTLFSRNKEIEVELGCPEDKIKIIPNGVSVTDYVELPSTKPNNEFYIGAIVRIVPIKDIKTMLQSFAIIKQQLPNAVFYIMGPTEENEAYFEECVQLVNALELKDVIFTGLVPIKDYIGKMDVLMLTSISEGQPLAILEGMAAGKPFVATDVGSCRELLEGLDDGIGPSGLVVPVMHYEQLANAAVKLCKDEKLRLEMGTNAFQRVERFYQHEEVIRNYRSVYETIGGGKDGGHWL</sequence>
<feature type="domain" description="Glycosyl transferase family 1" evidence="1">
    <location>
        <begin position="280"/>
        <end position="445"/>
    </location>
</feature>
<dbReference type="Gene3D" id="3.40.50.2000">
    <property type="entry name" value="Glycogen Phosphorylase B"/>
    <property type="match status" value="2"/>
</dbReference>
<feature type="domain" description="DUF3492" evidence="2">
    <location>
        <begin position="1"/>
        <end position="259"/>
    </location>
</feature>
<gene>
    <name evidence="3" type="primary">pelF</name>
    <name evidence="3" type="ORF">QT711_07725</name>
</gene>
<keyword evidence="4" id="KW-1185">Reference proteome</keyword>
<dbReference type="Proteomes" id="UP001282284">
    <property type="component" value="Unassembled WGS sequence"/>
</dbReference>
<evidence type="ECO:0000259" key="1">
    <source>
        <dbReference type="Pfam" id="PF00534"/>
    </source>
</evidence>
<dbReference type="Pfam" id="PF00534">
    <property type="entry name" value="Glycos_transf_1"/>
    <property type="match status" value="1"/>
</dbReference>
<dbReference type="NCBIfam" id="NF038011">
    <property type="entry name" value="PelF"/>
    <property type="match status" value="1"/>
</dbReference>
<dbReference type="InterPro" id="IPR022622">
    <property type="entry name" value="DUF3492"/>
</dbReference>
<evidence type="ECO:0000313" key="4">
    <source>
        <dbReference type="Proteomes" id="UP001282284"/>
    </source>
</evidence>
<dbReference type="InterPro" id="IPR047691">
    <property type="entry name" value="PelF-like"/>
</dbReference>
<evidence type="ECO:0000259" key="2">
    <source>
        <dbReference type="Pfam" id="PF11997"/>
    </source>
</evidence>
<dbReference type="EMBL" id="JAUBDI010000005">
    <property type="protein sequence ID" value="MDW0113072.1"/>
    <property type="molecule type" value="Genomic_DNA"/>
</dbReference>
<accession>A0ABU4G9K7</accession>
<evidence type="ECO:0000313" key="3">
    <source>
        <dbReference type="EMBL" id="MDW0113072.1"/>
    </source>
</evidence>
<dbReference type="PANTHER" id="PTHR12526:SF608">
    <property type="entry name" value="PELF"/>
    <property type="match status" value="1"/>
</dbReference>